<feature type="domain" description="Nucleotidyl transferase" evidence="3">
    <location>
        <begin position="4"/>
        <end position="197"/>
    </location>
</feature>
<dbReference type="Pfam" id="PF00483">
    <property type="entry name" value="NTP_transferase"/>
    <property type="match status" value="1"/>
</dbReference>
<evidence type="ECO:0000259" key="3">
    <source>
        <dbReference type="Pfam" id="PF00483"/>
    </source>
</evidence>
<proteinExistence type="predicted"/>
<comment type="caution">
    <text evidence="4">The sequence shown here is derived from an EMBL/GenBank/DDBJ whole genome shotgun (WGS) entry which is preliminary data.</text>
</comment>
<dbReference type="InterPro" id="IPR029044">
    <property type="entry name" value="Nucleotide-diphossugar_trans"/>
</dbReference>
<dbReference type="InterPro" id="IPR005835">
    <property type="entry name" value="NTP_transferase_dom"/>
</dbReference>
<dbReference type="SUPFAM" id="SSF53448">
    <property type="entry name" value="Nucleotide-diphospho-sugar transferases"/>
    <property type="match status" value="1"/>
</dbReference>
<dbReference type="PANTHER" id="PTHR43584:SF8">
    <property type="entry name" value="N-ACETYLMURAMATE ALPHA-1-PHOSPHATE URIDYLYLTRANSFERASE"/>
    <property type="match status" value="1"/>
</dbReference>
<keyword evidence="1" id="KW-0808">Transferase</keyword>
<accession>A0A2M6WC07</accession>
<protein>
    <recommendedName>
        <fullName evidence="3">Nucleotidyl transferase domain-containing protein</fullName>
    </recommendedName>
</protein>
<gene>
    <name evidence="4" type="ORF">COU22_02980</name>
</gene>
<dbReference type="GO" id="GO:0016779">
    <property type="term" value="F:nucleotidyltransferase activity"/>
    <property type="evidence" value="ECO:0007669"/>
    <property type="project" value="UniProtKB-KW"/>
</dbReference>
<evidence type="ECO:0000313" key="4">
    <source>
        <dbReference type="EMBL" id="PIT90294.1"/>
    </source>
</evidence>
<dbReference type="EMBL" id="PFBO01000108">
    <property type="protein sequence ID" value="PIT90294.1"/>
    <property type="molecule type" value="Genomic_DNA"/>
</dbReference>
<dbReference type="InterPro" id="IPR050065">
    <property type="entry name" value="GlmU-like"/>
</dbReference>
<organism evidence="4 5">
    <name type="scientific">Candidatus Komeilibacteria bacterium CG10_big_fil_rev_8_21_14_0_10_41_13</name>
    <dbReference type="NCBI Taxonomy" id="1974476"/>
    <lineage>
        <taxon>Bacteria</taxon>
        <taxon>Candidatus Komeiliibacteriota</taxon>
    </lineage>
</organism>
<evidence type="ECO:0000313" key="5">
    <source>
        <dbReference type="Proteomes" id="UP000230543"/>
    </source>
</evidence>
<dbReference type="PANTHER" id="PTHR43584">
    <property type="entry name" value="NUCLEOTIDYL TRANSFERASE"/>
    <property type="match status" value="1"/>
</dbReference>
<evidence type="ECO:0000256" key="1">
    <source>
        <dbReference type="ARBA" id="ARBA00022679"/>
    </source>
</evidence>
<evidence type="ECO:0000256" key="2">
    <source>
        <dbReference type="ARBA" id="ARBA00022695"/>
    </source>
</evidence>
<keyword evidence="2" id="KW-0548">Nucleotidyltransferase</keyword>
<sequence length="233" mass="26118">MVTGFVLAAGQGKRFSRQSDRGKCFFRAGDKLLIEHSINSLLLAGVDRIIIGVRSDDLKFAAELAYKYQRLDFVTSSTKGTAGCLLDMCEHISGHTVVVYGDTVYLDSVSDFITAVSLVKSGSAVIGVKQTNNLKNYMAVIQERSQIQVFIKPHNFRKGLAYVGLFGFCDNTIVHRLRELRPSKRGELEMTDLIKLYSQLNIINLARYNGEFIDCNTPEKLTFIPNFITKFND</sequence>
<dbReference type="Gene3D" id="3.90.550.10">
    <property type="entry name" value="Spore Coat Polysaccharide Biosynthesis Protein SpsA, Chain A"/>
    <property type="match status" value="1"/>
</dbReference>
<dbReference type="Proteomes" id="UP000230543">
    <property type="component" value="Unassembled WGS sequence"/>
</dbReference>
<reference evidence="5" key="1">
    <citation type="submission" date="2017-09" db="EMBL/GenBank/DDBJ databases">
        <title>Depth-based differentiation of microbial function through sediment-hosted aquifers and enrichment of novel symbionts in the deep terrestrial subsurface.</title>
        <authorList>
            <person name="Probst A.J."/>
            <person name="Ladd B."/>
            <person name="Jarett J.K."/>
            <person name="Geller-Mcgrath D.E."/>
            <person name="Sieber C.M.K."/>
            <person name="Emerson J.B."/>
            <person name="Anantharaman K."/>
            <person name="Thomas B.C."/>
            <person name="Malmstrom R."/>
            <person name="Stieglmeier M."/>
            <person name="Klingl A."/>
            <person name="Woyke T."/>
            <person name="Ryan C.M."/>
            <person name="Banfield J.F."/>
        </authorList>
    </citation>
    <scope>NUCLEOTIDE SEQUENCE [LARGE SCALE GENOMIC DNA]</scope>
</reference>
<dbReference type="AlphaFoldDB" id="A0A2M6WC07"/>
<name>A0A2M6WC07_9BACT</name>